<dbReference type="InterPro" id="IPR047175">
    <property type="entry name" value="CotS-like"/>
</dbReference>
<feature type="domain" description="Aminoglycoside phosphotransferase" evidence="1">
    <location>
        <begin position="55"/>
        <end position="268"/>
    </location>
</feature>
<dbReference type="PANTHER" id="PTHR39179:SF3">
    <property type="entry name" value="COTS-RELATED PROTEIN"/>
    <property type="match status" value="1"/>
</dbReference>
<reference evidence="2 3" key="1">
    <citation type="journal article" date="2014" name="Antonie Van Leeuwenhoek">
        <title>Fictibacillus enclensis sp. nov., isolated from marine sediment.</title>
        <authorList>
            <person name="Dastager S.G."/>
            <person name="Mawlankar R."/>
            <person name="Srinivasan K."/>
            <person name="Tang S.K."/>
            <person name="Lee J.C."/>
            <person name="Ramana V.V."/>
            <person name="Shouche Y.S."/>
        </authorList>
    </citation>
    <scope>NUCLEOTIDE SEQUENCE [LARGE SCALE GENOMIC DNA]</scope>
    <source>
        <strain evidence="2 3">NIO-1003</strain>
    </source>
</reference>
<dbReference type="OrthoDB" id="1645186at2"/>
<name>A0A0V8J1E3_9BACL</name>
<gene>
    <name evidence="2" type="ORF">AS030_18395</name>
</gene>
<keyword evidence="3" id="KW-1185">Reference proteome</keyword>
<dbReference type="Gene3D" id="3.90.1200.10">
    <property type="match status" value="1"/>
</dbReference>
<organism evidence="2 3">
    <name type="scientific">Fictibacillus enclensis</name>
    <dbReference type="NCBI Taxonomy" id="1017270"/>
    <lineage>
        <taxon>Bacteria</taxon>
        <taxon>Bacillati</taxon>
        <taxon>Bacillota</taxon>
        <taxon>Bacilli</taxon>
        <taxon>Bacillales</taxon>
        <taxon>Fictibacillaceae</taxon>
        <taxon>Fictibacillus</taxon>
    </lineage>
</organism>
<protein>
    <recommendedName>
        <fullName evidence="1">Aminoglycoside phosphotransferase domain-containing protein</fullName>
    </recommendedName>
</protein>
<dbReference type="PANTHER" id="PTHR39179">
    <property type="entry name" value="SPORE COAT PROTEIN I"/>
    <property type="match status" value="1"/>
</dbReference>
<sequence length="348" mass="40712">MKQVRGQKVFLSNAVLSSLINTNYGLNVHSVERILSIPKVYTNGGIFGFKNANELNDLPFVSQCIKWIKQNGFPFIPSVLPCKNGQVYFEHDNELYYMEEWVKGKDILFADLPLIERIGLALARFHQAAEGAAPPADSFRMEFGKRAEKLNRIHQDIQRWKSGYEAVPEWTMEPWMLDVLEMRCRLSFSYLDQGQTDHGRVKGVLSHGSLHQRNILLNTEGEVYLIDVESLLFAERTYDLASFIHYFAPSYQWVPSVMHRLIKGYHRGAREPLSYPEWRHLFSFLAFPRRMESWCYRHFDHPTEFSYFKLLGILVHDQAKENLFKQYHPDILGHSFRLFAEMAKGRKQ</sequence>
<comment type="caution">
    <text evidence="2">The sequence shown here is derived from an EMBL/GenBank/DDBJ whole genome shotgun (WGS) entry which is preliminary data.</text>
</comment>
<accession>A0A0V8J1E3</accession>
<evidence type="ECO:0000313" key="3">
    <source>
        <dbReference type="Proteomes" id="UP000054099"/>
    </source>
</evidence>
<dbReference type="Gene3D" id="3.30.200.20">
    <property type="entry name" value="Phosphorylase Kinase, domain 1"/>
    <property type="match status" value="1"/>
</dbReference>
<evidence type="ECO:0000313" key="2">
    <source>
        <dbReference type="EMBL" id="KSU80926.1"/>
    </source>
</evidence>
<dbReference type="SUPFAM" id="SSF56112">
    <property type="entry name" value="Protein kinase-like (PK-like)"/>
    <property type="match status" value="1"/>
</dbReference>
<proteinExistence type="predicted"/>
<evidence type="ECO:0000259" key="1">
    <source>
        <dbReference type="Pfam" id="PF01636"/>
    </source>
</evidence>
<dbReference type="Proteomes" id="UP000054099">
    <property type="component" value="Unassembled WGS sequence"/>
</dbReference>
<dbReference type="InterPro" id="IPR002575">
    <property type="entry name" value="Aminoglycoside_PTrfase"/>
</dbReference>
<dbReference type="GO" id="GO:0042601">
    <property type="term" value="C:endospore-forming forespore"/>
    <property type="evidence" value="ECO:0007669"/>
    <property type="project" value="TreeGrafter"/>
</dbReference>
<dbReference type="InterPro" id="IPR011009">
    <property type="entry name" value="Kinase-like_dom_sf"/>
</dbReference>
<dbReference type="AlphaFoldDB" id="A0A0V8J1E3"/>
<dbReference type="RefSeq" id="WP_061974395.1">
    <property type="nucleotide sequence ID" value="NZ_FMAV01000004.1"/>
</dbReference>
<dbReference type="EMBL" id="LNQN01000006">
    <property type="protein sequence ID" value="KSU80926.1"/>
    <property type="molecule type" value="Genomic_DNA"/>
</dbReference>
<dbReference type="Pfam" id="PF01636">
    <property type="entry name" value="APH"/>
    <property type="match status" value="1"/>
</dbReference>